<dbReference type="Proteomes" id="UP000198534">
    <property type="component" value="Unassembled WGS sequence"/>
</dbReference>
<dbReference type="PROSITE" id="PS51186">
    <property type="entry name" value="GNAT"/>
    <property type="match status" value="1"/>
</dbReference>
<gene>
    <name evidence="2" type="ORF">SAMN05444487_101156</name>
</gene>
<sequence length="379" mass="44173">MIYPLARESVVPEQIQPLFHEHLRHPILNGILAGHNKGRIYVDHPRHPACALIWAEQEIFYLLGEPKAAFVDTLPTFIKEVIAPEAMRIDDPFFQVELLPGASDSLKWQSIIEEELYEFIPKSYDRVMFTFSQERYRKLPPLSIPPGVRVEPITFESLAKDELKEVREMITDFWVTSDAFLKKGFGYVVLLGDEVVCCCLTAFATETDVEIGIHTYSRAHRGKGYGEIVTRAFLDKCLAEGRVPHWKTEDFRLPSLKLAEKVGFINRQEYRAYVFLYNELDNFLFTAYHRLRYRGNFVEAEHYLEQAIRLGKLKGWHHFLLACGYSLAKDIEKSLFHMKQAVELGWKNVSDIRYDLDLVNLRKTKRGRLLLEEFERRLG</sequence>
<dbReference type="OrthoDB" id="2773476at2"/>
<dbReference type="Gene3D" id="1.25.40.10">
    <property type="entry name" value="Tetratricopeptide repeat domain"/>
    <property type="match status" value="1"/>
</dbReference>
<dbReference type="AlphaFoldDB" id="A0A1H2QA34"/>
<dbReference type="InterPro" id="IPR011990">
    <property type="entry name" value="TPR-like_helical_dom_sf"/>
</dbReference>
<dbReference type="SUPFAM" id="SSF55729">
    <property type="entry name" value="Acyl-CoA N-acyltransferases (Nat)"/>
    <property type="match status" value="1"/>
</dbReference>
<dbReference type="InterPro" id="IPR016181">
    <property type="entry name" value="Acyl_CoA_acyltransferase"/>
</dbReference>
<keyword evidence="3" id="KW-1185">Reference proteome</keyword>
<evidence type="ECO:0000259" key="1">
    <source>
        <dbReference type="PROSITE" id="PS51186"/>
    </source>
</evidence>
<dbReference type="Gene3D" id="3.40.630.110">
    <property type="entry name" value="GNAT acetyltransferase-like"/>
    <property type="match status" value="1"/>
</dbReference>
<dbReference type="NCBIfam" id="NF047558">
    <property type="entry name" value="TPR_END_plus"/>
    <property type="match status" value="1"/>
</dbReference>
<evidence type="ECO:0000313" key="2">
    <source>
        <dbReference type="EMBL" id="SDW04016.1"/>
    </source>
</evidence>
<name>A0A1H2QA34_9BACL</name>
<organism evidence="2 3">
    <name type="scientific">Marininema mesophilum</name>
    <dbReference type="NCBI Taxonomy" id="1048340"/>
    <lineage>
        <taxon>Bacteria</taxon>
        <taxon>Bacillati</taxon>
        <taxon>Bacillota</taxon>
        <taxon>Bacilli</taxon>
        <taxon>Bacillales</taxon>
        <taxon>Thermoactinomycetaceae</taxon>
        <taxon>Marininema</taxon>
    </lineage>
</organism>
<dbReference type="RefSeq" id="WP_091734704.1">
    <property type="nucleotide sequence ID" value="NZ_FNNQ01000001.1"/>
</dbReference>
<dbReference type="PANTHER" id="PTHR31143:SF2">
    <property type="entry name" value="FR47-LIKE DOMAIN-CONTAINING PROTEIN-RELATED"/>
    <property type="match status" value="1"/>
</dbReference>
<feature type="domain" description="N-acetyltransferase" evidence="1">
    <location>
        <begin position="134"/>
        <end position="281"/>
    </location>
</feature>
<dbReference type="SUPFAM" id="SSF81901">
    <property type="entry name" value="HCP-like"/>
    <property type="match status" value="1"/>
</dbReference>
<reference evidence="2 3" key="1">
    <citation type="submission" date="2016-10" db="EMBL/GenBank/DDBJ databases">
        <authorList>
            <person name="de Groot N.N."/>
        </authorList>
    </citation>
    <scope>NUCLEOTIDE SEQUENCE [LARGE SCALE GENOMIC DNA]</scope>
    <source>
        <strain evidence="2 3">DSM 45610</strain>
    </source>
</reference>
<dbReference type="InterPro" id="IPR042573">
    <property type="entry name" value="GNAT_acetyltra_N"/>
</dbReference>
<keyword evidence="2" id="KW-0808">Transferase</keyword>
<dbReference type="InterPro" id="IPR027365">
    <property type="entry name" value="GNAT_acetyltra_YdfB-like"/>
</dbReference>
<evidence type="ECO:0000313" key="3">
    <source>
        <dbReference type="Proteomes" id="UP000198534"/>
    </source>
</evidence>
<dbReference type="PANTHER" id="PTHR31143">
    <property type="match status" value="1"/>
</dbReference>
<dbReference type="STRING" id="1048340.SAMN05444487_101156"/>
<proteinExistence type="predicted"/>
<dbReference type="Gene3D" id="3.40.630.30">
    <property type="match status" value="1"/>
</dbReference>
<dbReference type="InterPro" id="IPR000182">
    <property type="entry name" value="GNAT_dom"/>
</dbReference>
<dbReference type="Pfam" id="PF12746">
    <property type="entry name" value="GNAT_acetyltran"/>
    <property type="match status" value="1"/>
</dbReference>
<accession>A0A1H2QA34</accession>
<dbReference type="GO" id="GO:0016747">
    <property type="term" value="F:acyltransferase activity, transferring groups other than amino-acyl groups"/>
    <property type="evidence" value="ECO:0007669"/>
    <property type="project" value="InterPro"/>
</dbReference>
<protein>
    <submittedName>
        <fullName evidence="2">GNAT acetyltransferase</fullName>
    </submittedName>
</protein>
<dbReference type="EMBL" id="FNNQ01000001">
    <property type="protein sequence ID" value="SDW04016.1"/>
    <property type="molecule type" value="Genomic_DNA"/>
</dbReference>